<name>A0AA38X6K0_9EURO</name>
<feature type="compositionally biased region" description="Basic and acidic residues" evidence="1">
    <location>
        <begin position="249"/>
        <end position="259"/>
    </location>
</feature>
<evidence type="ECO:0000256" key="1">
    <source>
        <dbReference type="SAM" id="MobiDB-lite"/>
    </source>
</evidence>
<feature type="compositionally biased region" description="Basic and acidic residues" evidence="1">
    <location>
        <begin position="146"/>
        <end position="164"/>
    </location>
</feature>
<accession>A0AA38X6K0</accession>
<feature type="region of interest" description="Disordered" evidence="1">
    <location>
        <begin position="1"/>
        <end position="41"/>
    </location>
</feature>
<feature type="region of interest" description="Disordered" evidence="1">
    <location>
        <begin position="248"/>
        <end position="282"/>
    </location>
</feature>
<organism evidence="2 3">
    <name type="scientific">Cladophialophora chaetospira</name>
    <dbReference type="NCBI Taxonomy" id="386627"/>
    <lineage>
        <taxon>Eukaryota</taxon>
        <taxon>Fungi</taxon>
        <taxon>Dikarya</taxon>
        <taxon>Ascomycota</taxon>
        <taxon>Pezizomycotina</taxon>
        <taxon>Eurotiomycetes</taxon>
        <taxon>Chaetothyriomycetidae</taxon>
        <taxon>Chaetothyriales</taxon>
        <taxon>Herpotrichiellaceae</taxon>
        <taxon>Cladophialophora</taxon>
    </lineage>
</organism>
<feature type="region of interest" description="Disordered" evidence="1">
    <location>
        <begin position="146"/>
        <end position="201"/>
    </location>
</feature>
<dbReference type="EMBL" id="JAPDRK010000011">
    <property type="protein sequence ID" value="KAJ9607713.1"/>
    <property type="molecule type" value="Genomic_DNA"/>
</dbReference>
<feature type="compositionally biased region" description="Polar residues" evidence="1">
    <location>
        <begin position="1"/>
        <end position="11"/>
    </location>
</feature>
<feature type="compositionally biased region" description="Low complexity" evidence="1">
    <location>
        <begin position="21"/>
        <end position="31"/>
    </location>
</feature>
<gene>
    <name evidence="2" type="ORF">H2200_007791</name>
</gene>
<protein>
    <submittedName>
        <fullName evidence="2">Uncharacterized protein</fullName>
    </submittedName>
</protein>
<feature type="compositionally biased region" description="Basic and acidic residues" evidence="1">
    <location>
        <begin position="178"/>
        <end position="189"/>
    </location>
</feature>
<reference evidence="2" key="1">
    <citation type="submission" date="2022-10" db="EMBL/GenBank/DDBJ databases">
        <title>Culturing micro-colonial fungi from biological soil crusts in the Mojave desert and describing Neophaeococcomyces mojavensis, and introducing the new genera and species Taxawa tesnikishii.</title>
        <authorList>
            <person name="Kurbessoian T."/>
            <person name="Stajich J.E."/>
        </authorList>
    </citation>
    <scope>NUCLEOTIDE SEQUENCE</scope>
    <source>
        <strain evidence="2">TK_41</strain>
    </source>
</reference>
<evidence type="ECO:0000313" key="2">
    <source>
        <dbReference type="EMBL" id="KAJ9607713.1"/>
    </source>
</evidence>
<evidence type="ECO:0000313" key="3">
    <source>
        <dbReference type="Proteomes" id="UP001172673"/>
    </source>
</evidence>
<dbReference type="Proteomes" id="UP001172673">
    <property type="component" value="Unassembled WGS sequence"/>
</dbReference>
<dbReference type="AlphaFoldDB" id="A0AA38X6K0"/>
<proteinExistence type="predicted"/>
<keyword evidence="3" id="KW-1185">Reference proteome</keyword>
<comment type="caution">
    <text evidence="2">The sequence shown here is derived from an EMBL/GenBank/DDBJ whole genome shotgun (WGS) entry which is preliminary data.</text>
</comment>
<sequence>MTSTKRQSAPSVHQFPSPALSTTGSSSTSSTEAGECFEPESLTSTLDQLQPDFKAVIQAARDFLEDSHIAPAFAQGWFQPENNYQRRLDSELTGLSLNDIATAFFYKDLSQALYGDRDIRPRRKPQTAAAILEDSDDLEKLEKRKAIHQKQEEDRRNRHRELQRNSHARCPEVAAKCGAEHARREKDTTRAQAGKGPGKDEQLYSSIYTQEMAGKVVQALDERRLRAEDMVRNLLQALQQVCNSFPDTWEPHQDGREAVRGNSQSRPSYVGMKRPRDNAEEEQELAWKVLVRGSEQKPGRA</sequence>